<evidence type="ECO:0000256" key="6">
    <source>
        <dbReference type="ARBA" id="ARBA00023235"/>
    </source>
</evidence>
<dbReference type="NCBIfam" id="NF002794">
    <property type="entry name" value="PRK02925.1"/>
    <property type="match status" value="1"/>
</dbReference>
<dbReference type="GO" id="GO:0019698">
    <property type="term" value="P:D-galacturonate catabolic process"/>
    <property type="evidence" value="ECO:0007669"/>
    <property type="project" value="TreeGrafter"/>
</dbReference>
<proteinExistence type="inferred from homology"/>
<dbReference type="SUPFAM" id="SSF51556">
    <property type="entry name" value="Metallo-dependent hydrolases"/>
    <property type="match status" value="1"/>
</dbReference>
<dbReference type="AlphaFoldDB" id="A0A7V2AZP8"/>
<gene>
    <name evidence="7" type="primary">uxaC</name>
    <name evidence="7" type="ORF">ENO59_03640</name>
</gene>
<dbReference type="PANTHER" id="PTHR30068">
    <property type="entry name" value="URONATE ISOMERASE"/>
    <property type="match status" value="1"/>
</dbReference>
<comment type="caution">
    <text evidence="7">The sequence shown here is derived from an EMBL/GenBank/DDBJ whole genome shotgun (WGS) entry which is preliminary data.</text>
</comment>
<dbReference type="GO" id="GO:0008880">
    <property type="term" value="F:glucuronate isomerase activity"/>
    <property type="evidence" value="ECO:0007669"/>
    <property type="project" value="UniProtKB-EC"/>
</dbReference>
<evidence type="ECO:0000256" key="2">
    <source>
        <dbReference type="ARBA" id="ARBA00004892"/>
    </source>
</evidence>
<sequence>MEPLQLHPDRYFDPDPTVRRIARELYEEMRTFPLVCPHGHVDPALLATNEPFPEPTSLIIKPDHYIFRLLYSQGIPLEALGIPRQDGQPVEQDPRKIWQIFAEHYYLFAGTPTGAWLDYEFAEVFGVPYKLDGTSAQYVYDHILERLQSPEYRPRALFERFNIEILTTTDAATDTLAYHQAIQASGWPGRVAPCFRPDAVFKIARPDWREQLQLLAQRCGFAITSYEDFIRALEDRRAFFKAMGAFATDHAVLVPRTHRLEPEQAEALFQKALQGRATEADQADFEAHLLMEMARMSLEDGLVMQIHAGAFYNHNTYLYERFGPDKGGDIPVQTEFTYNLRELLVTYGNDPRLTVVVFTLDESTYARELAPLAGHYPALKIGPAWWFHDSIEGMTRYRQWITETASIYNTAGFNDDTRAFCSIPARHDLARRVDANFLATLVARHIIDMSDARRMARALAYDLVRKTYRLDERIPAAA</sequence>
<evidence type="ECO:0000256" key="3">
    <source>
        <dbReference type="ARBA" id="ARBA00008397"/>
    </source>
</evidence>
<comment type="catalytic activity">
    <reaction evidence="1">
        <text>D-glucuronate = D-fructuronate</text>
        <dbReference type="Rhea" id="RHEA:13049"/>
        <dbReference type="ChEBI" id="CHEBI:58720"/>
        <dbReference type="ChEBI" id="CHEBI:59863"/>
        <dbReference type="EC" id="5.3.1.12"/>
    </reaction>
</comment>
<dbReference type="UniPathway" id="UPA00246"/>
<comment type="similarity">
    <text evidence="3">Belongs to the metallo-dependent hydrolases superfamily. Uronate isomerase family.</text>
</comment>
<dbReference type="Gene3D" id="1.10.2020.10">
    <property type="entry name" value="uronate isomerase, domain 2, chain A"/>
    <property type="match status" value="1"/>
</dbReference>
<keyword evidence="6 7" id="KW-0413">Isomerase</keyword>
<organism evidence="7">
    <name type="scientific">Rhodothermus marinus</name>
    <name type="common">Rhodothermus obamensis</name>
    <dbReference type="NCBI Taxonomy" id="29549"/>
    <lineage>
        <taxon>Bacteria</taxon>
        <taxon>Pseudomonadati</taxon>
        <taxon>Rhodothermota</taxon>
        <taxon>Rhodothermia</taxon>
        <taxon>Rhodothermales</taxon>
        <taxon>Rhodothermaceae</taxon>
        <taxon>Rhodothermus</taxon>
    </lineage>
</organism>
<protein>
    <recommendedName>
        <fullName evidence="5">Uronate isomerase</fullName>
        <ecNumber evidence="4">5.3.1.12</ecNumber>
    </recommendedName>
</protein>
<dbReference type="PANTHER" id="PTHR30068:SF4">
    <property type="entry name" value="URONATE ISOMERASE"/>
    <property type="match status" value="1"/>
</dbReference>
<dbReference type="GO" id="GO:0042840">
    <property type="term" value="P:D-glucuronate catabolic process"/>
    <property type="evidence" value="ECO:0007669"/>
    <property type="project" value="TreeGrafter"/>
</dbReference>
<comment type="pathway">
    <text evidence="2">Carbohydrate metabolism; pentose and glucuronate interconversion.</text>
</comment>
<name>A0A7V2AZP8_RHOMR</name>
<evidence type="ECO:0000313" key="7">
    <source>
        <dbReference type="EMBL" id="HER95596.1"/>
    </source>
</evidence>
<reference evidence="7" key="1">
    <citation type="journal article" date="2020" name="mSystems">
        <title>Genome- and Community-Level Interaction Insights into Carbon Utilization and Element Cycling Functions of Hydrothermarchaeota in Hydrothermal Sediment.</title>
        <authorList>
            <person name="Zhou Z."/>
            <person name="Liu Y."/>
            <person name="Xu W."/>
            <person name="Pan J."/>
            <person name="Luo Z.H."/>
            <person name="Li M."/>
        </authorList>
    </citation>
    <scope>NUCLEOTIDE SEQUENCE [LARGE SCALE GENOMIC DNA]</scope>
    <source>
        <strain evidence="7">SpSt-143</strain>
    </source>
</reference>
<dbReference type="Gene3D" id="3.20.20.140">
    <property type="entry name" value="Metal-dependent hydrolases"/>
    <property type="match status" value="1"/>
</dbReference>
<dbReference type="InterPro" id="IPR032466">
    <property type="entry name" value="Metal_Hydrolase"/>
</dbReference>
<evidence type="ECO:0000256" key="4">
    <source>
        <dbReference type="ARBA" id="ARBA00012546"/>
    </source>
</evidence>
<dbReference type="EMBL" id="DSGB01000004">
    <property type="protein sequence ID" value="HER95596.1"/>
    <property type="molecule type" value="Genomic_DNA"/>
</dbReference>
<dbReference type="EC" id="5.3.1.12" evidence="4"/>
<accession>A0A7V2AZP8</accession>
<evidence type="ECO:0000256" key="5">
    <source>
        <dbReference type="ARBA" id="ARBA00020555"/>
    </source>
</evidence>
<dbReference type="InterPro" id="IPR003766">
    <property type="entry name" value="Uronate_isomerase"/>
</dbReference>
<dbReference type="Pfam" id="PF02614">
    <property type="entry name" value="UxaC"/>
    <property type="match status" value="1"/>
</dbReference>
<evidence type="ECO:0000256" key="1">
    <source>
        <dbReference type="ARBA" id="ARBA00001165"/>
    </source>
</evidence>